<sequence length="148" mass="16297">MQEGTTRAVISPLHRKVLPRASCNGRVHWNCLVTEGANSLERKRQDAALAVPHPRPLPFDMRPTFRSPDAPSASFTVPEVPNLSDAGEVQPVLRERSGSPTDLVLEGHALALSRIRLTDLVGKASLRRQHRMQVAKDQEVRLLCTAAP</sequence>
<dbReference type="GeneID" id="5972351"/>
<dbReference type="RefSeq" id="XP_001795476.1">
    <property type="nucleotide sequence ID" value="XM_001795424.1"/>
</dbReference>
<protein>
    <submittedName>
        <fullName evidence="2">Uncharacterized protein</fullName>
    </submittedName>
</protein>
<organism evidence="2 3">
    <name type="scientific">Phaeosphaeria nodorum (strain SN15 / ATCC MYA-4574 / FGSC 10173)</name>
    <name type="common">Glume blotch fungus</name>
    <name type="synonym">Parastagonospora nodorum</name>
    <dbReference type="NCBI Taxonomy" id="321614"/>
    <lineage>
        <taxon>Eukaryota</taxon>
        <taxon>Fungi</taxon>
        <taxon>Dikarya</taxon>
        <taxon>Ascomycota</taxon>
        <taxon>Pezizomycotina</taxon>
        <taxon>Dothideomycetes</taxon>
        <taxon>Pleosporomycetidae</taxon>
        <taxon>Pleosporales</taxon>
        <taxon>Pleosporineae</taxon>
        <taxon>Phaeosphaeriaceae</taxon>
        <taxon>Parastagonospora</taxon>
    </lineage>
</organism>
<dbReference type="KEGG" id="pno:SNOG_05065"/>
<dbReference type="AlphaFoldDB" id="Q0UT49"/>
<dbReference type="Proteomes" id="UP000001055">
    <property type="component" value="Unassembled WGS sequence"/>
</dbReference>
<gene>
    <name evidence="2" type="ORF">SNOG_05065</name>
</gene>
<dbReference type="InParanoid" id="Q0UT49"/>
<proteinExistence type="predicted"/>
<name>Q0UT49_PHANO</name>
<evidence type="ECO:0000313" key="2">
    <source>
        <dbReference type="EMBL" id="EAT87456.1"/>
    </source>
</evidence>
<evidence type="ECO:0000256" key="1">
    <source>
        <dbReference type="SAM" id="MobiDB-lite"/>
    </source>
</evidence>
<accession>Q0UT49</accession>
<feature type="region of interest" description="Disordered" evidence="1">
    <location>
        <begin position="49"/>
        <end position="83"/>
    </location>
</feature>
<reference evidence="3" key="1">
    <citation type="journal article" date="2007" name="Plant Cell">
        <title>Dothideomycete-plant interactions illuminated by genome sequencing and EST analysis of the wheat pathogen Stagonospora nodorum.</title>
        <authorList>
            <person name="Hane J.K."/>
            <person name="Lowe R.G."/>
            <person name="Solomon P.S."/>
            <person name="Tan K.C."/>
            <person name="Schoch C.L."/>
            <person name="Spatafora J.W."/>
            <person name="Crous P.W."/>
            <person name="Kodira C."/>
            <person name="Birren B.W."/>
            <person name="Galagan J.E."/>
            <person name="Torriani S.F."/>
            <person name="McDonald B.A."/>
            <person name="Oliver R.P."/>
        </authorList>
    </citation>
    <scope>NUCLEOTIDE SEQUENCE [LARGE SCALE GENOMIC DNA]</scope>
    <source>
        <strain evidence="3">SN15 / ATCC MYA-4574 / FGSC 10173</strain>
    </source>
</reference>
<dbReference type="EMBL" id="CH445331">
    <property type="protein sequence ID" value="EAT87456.1"/>
    <property type="molecule type" value="Genomic_DNA"/>
</dbReference>
<evidence type="ECO:0000313" key="3">
    <source>
        <dbReference type="Proteomes" id="UP000001055"/>
    </source>
</evidence>